<dbReference type="PANTHER" id="PTHR30589">
    <property type="entry name" value="PROLIPOPROTEIN DIACYLGLYCERYL TRANSFERASE"/>
    <property type="match status" value="1"/>
</dbReference>
<feature type="transmembrane region" description="Helical" evidence="7">
    <location>
        <begin position="220"/>
        <end position="239"/>
    </location>
</feature>
<comment type="function">
    <text evidence="7">Catalyzes the transfer of the diacylglyceryl group from phosphatidylglycerol to the sulfhydryl group of the N-terminal cysteine of a prolipoprotein, the first step in the formation of mature lipoproteins.</text>
</comment>
<evidence type="ECO:0000256" key="4">
    <source>
        <dbReference type="ARBA" id="ARBA00022692"/>
    </source>
</evidence>
<proteinExistence type="inferred from homology"/>
<evidence type="ECO:0000256" key="3">
    <source>
        <dbReference type="ARBA" id="ARBA00022679"/>
    </source>
</evidence>
<keyword evidence="9" id="KW-1185">Reference proteome</keyword>
<accession>A0A3D8P6B0</accession>
<dbReference type="InterPro" id="IPR001640">
    <property type="entry name" value="Lgt"/>
</dbReference>
<dbReference type="OrthoDB" id="871140at2"/>
<evidence type="ECO:0000256" key="1">
    <source>
        <dbReference type="ARBA" id="ARBA00007150"/>
    </source>
</evidence>
<feature type="transmembrane region" description="Helical" evidence="7">
    <location>
        <begin position="13"/>
        <end position="32"/>
    </location>
</feature>
<keyword evidence="2 7" id="KW-1003">Cell membrane</keyword>
<dbReference type="GO" id="GO:0008961">
    <property type="term" value="F:phosphatidylglycerol-prolipoprotein diacylglyceryl transferase activity"/>
    <property type="evidence" value="ECO:0007669"/>
    <property type="project" value="UniProtKB-UniRule"/>
</dbReference>
<feature type="transmembrane region" description="Helical" evidence="7">
    <location>
        <begin position="162"/>
        <end position="178"/>
    </location>
</feature>
<feature type="transmembrane region" description="Helical" evidence="7">
    <location>
        <begin position="190"/>
        <end position="208"/>
    </location>
</feature>
<evidence type="ECO:0000256" key="6">
    <source>
        <dbReference type="ARBA" id="ARBA00023136"/>
    </source>
</evidence>
<protein>
    <recommendedName>
        <fullName evidence="7">Phosphatidylglycerol--prolipoprotein diacylglyceryl transferase</fullName>
        <ecNumber evidence="7">2.5.1.145</ecNumber>
    </recommendedName>
</protein>
<dbReference type="GO" id="GO:0042158">
    <property type="term" value="P:lipoprotein biosynthetic process"/>
    <property type="evidence" value="ECO:0007669"/>
    <property type="project" value="UniProtKB-UniRule"/>
</dbReference>
<keyword evidence="3 7" id="KW-0808">Transferase</keyword>
<dbReference type="EMBL" id="QSLN01000004">
    <property type="protein sequence ID" value="RDV83636.1"/>
    <property type="molecule type" value="Genomic_DNA"/>
</dbReference>
<dbReference type="PANTHER" id="PTHR30589:SF0">
    <property type="entry name" value="PHOSPHATIDYLGLYCEROL--PROLIPOPROTEIN DIACYLGLYCERYL TRANSFERASE"/>
    <property type="match status" value="1"/>
</dbReference>
<comment type="subcellular location">
    <subcellularLocation>
        <location evidence="7">Cell membrane</location>
        <topology evidence="7">Multi-pass membrane protein</topology>
    </subcellularLocation>
</comment>
<keyword evidence="6 7" id="KW-0472">Membrane</keyword>
<sequence>MHPILFRFGPFTIYSYGVMLALAVLVGLWVAQKEALRRRIDPDFMPTLAFWVVLAGLIGARLAYVVVDWPHFASNPIEILFIWDGGLTFYGAVILAVPVVLWLARRHHLPFGTVADLVAIAAAAGYPIARIGCFLNGCCYGKPTNLPWAVAFPFDGIPRHPTQLYSSLAGLIIFLILWRWRSKESFPGELALFYLVLYCIYRFFIEFFRVTPPAGSWLNLGQVASLILLGLTLVIWLVLRRRLGGKSGV</sequence>
<feature type="transmembrane region" description="Helical" evidence="7">
    <location>
        <begin position="44"/>
        <end position="67"/>
    </location>
</feature>
<organism evidence="8 9">
    <name type="scientific">Ammonifex thiophilus</name>
    <dbReference type="NCBI Taxonomy" id="444093"/>
    <lineage>
        <taxon>Bacteria</taxon>
        <taxon>Bacillati</taxon>
        <taxon>Bacillota</taxon>
        <taxon>Clostridia</taxon>
        <taxon>Thermoanaerobacterales</taxon>
        <taxon>Thermoanaerobacteraceae</taxon>
        <taxon>Ammonifex</taxon>
    </lineage>
</organism>
<comment type="caution">
    <text evidence="8">The sequence shown here is derived from an EMBL/GenBank/DDBJ whole genome shotgun (WGS) entry which is preliminary data.</text>
</comment>
<dbReference type="GO" id="GO:0005886">
    <property type="term" value="C:plasma membrane"/>
    <property type="evidence" value="ECO:0007669"/>
    <property type="project" value="UniProtKB-SubCell"/>
</dbReference>
<reference evidence="8 9" key="1">
    <citation type="submission" date="2018-08" db="EMBL/GenBank/DDBJ databases">
        <title>Form III RuBisCO-mediated autotrophy in Thermodesulfobium bacteria.</title>
        <authorList>
            <person name="Toshchakov S.V."/>
            <person name="Kublanov I.V."/>
            <person name="Frolov E."/>
            <person name="Bonch-Osmolovskaya E.A."/>
            <person name="Tourova T.P."/>
            <person name="Chernych N.A."/>
            <person name="Lebedinsky A.V."/>
        </authorList>
    </citation>
    <scope>NUCLEOTIDE SEQUENCE [LARGE SCALE GENOMIC DNA]</scope>
    <source>
        <strain evidence="8 9">SR</strain>
    </source>
</reference>
<dbReference type="EC" id="2.5.1.145" evidence="7"/>
<dbReference type="NCBIfam" id="TIGR00544">
    <property type="entry name" value="lgt"/>
    <property type="match status" value="1"/>
</dbReference>
<dbReference type="AlphaFoldDB" id="A0A3D8P6B0"/>
<keyword evidence="8" id="KW-0449">Lipoprotein</keyword>
<name>A0A3D8P6B0_9THEO</name>
<dbReference type="HAMAP" id="MF_01147">
    <property type="entry name" value="Lgt"/>
    <property type="match status" value="1"/>
</dbReference>
<dbReference type="UniPathway" id="UPA00664"/>
<evidence type="ECO:0000256" key="7">
    <source>
        <dbReference type="HAMAP-Rule" id="MF_01147"/>
    </source>
</evidence>
<gene>
    <name evidence="7 8" type="primary">lgt</name>
    <name evidence="8" type="ORF">DXX99_04885</name>
</gene>
<comment type="similarity">
    <text evidence="1 7">Belongs to the Lgt family.</text>
</comment>
<keyword evidence="4 7" id="KW-0812">Transmembrane</keyword>
<dbReference type="Pfam" id="PF01790">
    <property type="entry name" value="LGT"/>
    <property type="match status" value="1"/>
</dbReference>
<comment type="catalytic activity">
    <reaction evidence="7">
        <text>L-cysteinyl-[prolipoprotein] + a 1,2-diacyl-sn-glycero-3-phospho-(1'-sn-glycerol) = an S-1,2-diacyl-sn-glyceryl-L-cysteinyl-[prolipoprotein] + sn-glycerol 1-phosphate + H(+)</text>
        <dbReference type="Rhea" id="RHEA:56712"/>
        <dbReference type="Rhea" id="RHEA-COMP:14679"/>
        <dbReference type="Rhea" id="RHEA-COMP:14680"/>
        <dbReference type="ChEBI" id="CHEBI:15378"/>
        <dbReference type="ChEBI" id="CHEBI:29950"/>
        <dbReference type="ChEBI" id="CHEBI:57685"/>
        <dbReference type="ChEBI" id="CHEBI:64716"/>
        <dbReference type="ChEBI" id="CHEBI:140658"/>
        <dbReference type="EC" id="2.5.1.145"/>
    </reaction>
</comment>
<feature type="transmembrane region" description="Helical" evidence="7">
    <location>
        <begin position="111"/>
        <end position="129"/>
    </location>
</feature>
<evidence type="ECO:0000256" key="2">
    <source>
        <dbReference type="ARBA" id="ARBA00022475"/>
    </source>
</evidence>
<dbReference type="Proteomes" id="UP000256329">
    <property type="component" value="Unassembled WGS sequence"/>
</dbReference>
<feature type="binding site" evidence="7">
    <location>
        <position position="130"/>
    </location>
    <ligand>
        <name>a 1,2-diacyl-sn-glycero-3-phospho-(1'-sn-glycerol)</name>
        <dbReference type="ChEBI" id="CHEBI:64716"/>
    </ligand>
</feature>
<keyword evidence="5 7" id="KW-1133">Transmembrane helix</keyword>
<feature type="transmembrane region" description="Helical" evidence="7">
    <location>
        <begin position="87"/>
        <end position="104"/>
    </location>
</feature>
<evidence type="ECO:0000313" key="9">
    <source>
        <dbReference type="Proteomes" id="UP000256329"/>
    </source>
</evidence>
<evidence type="ECO:0000256" key="5">
    <source>
        <dbReference type="ARBA" id="ARBA00022989"/>
    </source>
</evidence>
<comment type="pathway">
    <text evidence="7">Protein modification; lipoprotein biosynthesis (diacylglyceryl transfer).</text>
</comment>
<dbReference type="RefSeq" id="WP_115792395.1">
    <property type="nucleotide sequence ID" value="NZ_QSLN01000004.1"/>
</dbReference>
<evidence type="ECO:0000313" key="8">
    <source>
        <dbReference type="EMBL" id="RDV83636.1"/>
    </source>
</evidence>